<protein>
    <submittedName>
        <fullName evidence="1">Uncharacterized protein</fullName>
    </submittedName>
</protein>
<evidence type="ECO:0000313" key="1">
    <source>
        <dbReference type="EMBL" id="GIY66536.1"/>
    </source>
</evidence>
<keyword evidence="2" id="KW-1185">Reference proteome</keyword>
<dbReference type="AlphaFoldDB" id="A0AAV4V8U4"/>
<accession>A0AAV4V8U4</accession>
<comment type="caution">
    <text evidence="1">The sequence shown here is derived from an EMBL/GenBank/DDBJ whole genome shotgun (WGS) entry which is preliminary data.</text>
</comment>
<organism evidence="1 2">
    <name type="scientific">Caerostris darwini</name>
    <dbReference type="NCBI Taxonomy" id="1538125"/>
    <lineage>
        <taxon>Eukaryota</taxon>
        <taxon>Metazoa</taxon>
        <taxon>Ecdysozoa</taxon>
        <taxon>Arthropoda</taxon>
        <taxon>Chelicerata</taxon>
        <taxon>Arachnida</taxon>
        <taxon>Araneae</taxon>
        <taxon>Araneomorphae</taxon>
        <taxon>Entelegynae</taxon>
        <taxon>Araneoidea</taxon>
        <taxon>Araneidae</taxon>
        <taxon>Caerostris</taxon>
    </lineage>
</organism>
<dbReference type="EMBL" id="BPLQ01012621">
    <property type="protein sequence ID" value="GIY66536.1"/>
    <property type="molecule type" value="Genomic_DNA"/>
</dbReference>
<dbReference type="Proteomes" id="UP001054837">
    <property type="component" value="Unassembled WGS sequence"/>
</dbReference>
<proteinExistence type="predicted"/>
<evidence type="ECO:0000313" key="2">
    <source>
        <dbReference type="Proteomes" id="UP001054837"/>
    </source>
</evidence>
<reference evidence="1 2" key="1">
    <citation type="submission" date="2021-06" db="EMBL/GenBank/DDBJ databases">
        <title>Caerostris darwini draft genome.</title>
        <authorList>
            <person name="Kono N."/>
            <person name="Arakawa K."/>
        </authorList>
    </citation>
    <scope>NUCLEOTIDE SEQUENCE [LARGE SCALE GENOMIC DNA]</scope>
</reference>
<sequence>MSLNLRKCSDSVRKRSNSLPAVNSIFENKAVVKFRRNLSDSESRSSLESINFSKDRKKYSVFETMDDGGKLTPRSFEDTFASKGKIFDKIANTTCPGT</sequence>
<name>A0AAV4V8U4_9ARAC</name>
<gene>
    <name evidence="1" type="ORF">CDAR_79701</name>
</gene>